<protein>
    <submittedName>
        <fullName evidence="2">TIGR03546 family protein</fullName>
    </submittedName>
</protein>
<dbReference type="NCBIfam" id="TIGR03546">
    <property type="entry name" value="TIGR03546 family protein"/>
    <property type="match status" value="1"/>
</dbReference>
<feature type="transmembrane region" description="Helical" evidence="1">
    <location>
        <begin position="112"/>
        <end position="134"/>
    </location>
</feature>
<feature type="transmembrane region" description="Helical" evidence="1">
    <location>
        <begin position="44"/>
        <end position="67"/>
    </location>
</feature>
<dbReference type="AlphaFoldDB" id="A0A9Q2KVY9"/>
<dbReference type="InterPro" id="IPR019935">
    <property type="entry name" value="CHP03546"/>
</dbReference>
<keyword evidence="3" id="KW-1185">Reference proteome</keyword>
<feature type="transmembrane region" description="Helical" evidence="1">
    <location>
        <begin position="192"/>
        <end position="210"/>
    </location>
</feature>
<reference evidence="2 3" key="1">
    <citation type="submission" date="2020-09" db="EMBL/GenBank/DDBJ databases">
        <title>Development of specific Francisella tularensis PCR assay based on in-depth characterization of family Francisellaceae.</title>
        <authorList>
            <person name="Ohrman C."/>
            <person name="Sahl J."/>
            <person name="Sjodin A."/>
            <person name="Uneklint I."/>
            <person name="Ballard R."/>
            <person name="Karlsson L."/>
            <person name="Mcdonough R."/>
            <person name="Sundell D."/>
            <person name="Soria K."/>
            <person name="Brindeflk B."/>
            <person name="Vallesi A."/>
            <person name="Ramirez-Paredes J.G."/>
            <person name="Colquhoun D."/>
            <person name="Myrtennas K."/>
            <person name="Birdsell D."/>
            <person name="Johansson A."/>
            <person name="Wagner D."/>
            <person name="Forsman M."/>
        </authorList>
    </citation>
    <scope>NUCLEOTIDE SEQUENCE [LARGE SCALE GENOMIC DNA]</scope>
    <source>
        <strain evidence="2 3">FSC1140</strain>
    </source>
</reference>
<feature type="transmembrane region" description="Helical" evidence="1">
    <location>
        <begin position="20"/>
        <end position="38"/>
    </location>
</feature>
<accession>A0A9Q2KVY9</accession>
<dbReference type="RefSeq" id="WP_159185018.1">
    <property type="nucleotide sequence ID" value="NZ_JACVJL010000084.1"/>
</dbReference>
<evidence type="ECO:0000313" key="2">
    <source>
        <dbReference type="EMBL" id="MBK2064835.1"/>
    </source>
</evidence>
<keyword evidence="1" id="KW-1133">Transmembrane helix</keyword>
<feature type="transmembrane region" description="Helical" evidence="1">
    <location>
        <begin position="74"/>
        <end position="92"/>
    </location>
</feature>
<name>A0A9Q2KVY9_9GAMM</name>
<evidence type="ECO:0000313" key="3">
    <source>
        <dbReference type="Proteomes" id="UP000701999"/>
    </source>
</evidence>
<sequence>MFDYIFNKIKSTIFSKLTPAQLLITSVLAFVFGFIPGISYSPLLFVAVITLGVILRINIGVFVFIAIIAKALSFLLEIVSFSFGQFLLDGFTQPIFKAMVNTLVLAYAGFDYYLVAGGFVLAIILGVIFGLIIAKIYKKIIAKMSSIQSGIELYNKITKNFFVKIASRIFLGKNIAKVDWVEMQNRKFRQPFRLTGIVLVALIIAALIYSPKLLETSMVSNIIKQQLTKANGATVDYQSLSLDFTNASLDIKGLGVADPKNLDKDRFYAENVSASLNISNLLTRQLTLKNVLVTGVSLDKQRAEKASLYINTKAASKDETNLNSAALKQKAIESIGKASQNLQQVDLQKLEANAKQTKEVVDGIKQAAEFLSNFSSSNDDATGTKQTESITPKQQAKVYDYANVKNEMLRDKYPSFAIQNIDIKGYQNAGTTYDANITNISTNPVLLGQPTAINVKSVNNSDVDLSVVVSNELNVDNTVKFNLQNVAGKAIKGLNIQGVNIDANSLTISGQGTWQFSGVRNIMFNIPLQLEFDIVSVSFNQFTQKIPSLTLNGVITGDLNKLNFSVDVSSLKNLLSADTVKNVVSQVVKQAGLDKKAQQIINNTKINGKSIQDLNANDIKKINKKDVQNIASQFGIKIN</sequence>
<dbReference type="GeneID" id="93256012"/>
<keyword evidence="1" id="KW-0812">Transmembrane</keyword>
<comment type="caution">
    <text evidence="2">The sequence shown here is derived from an EMBL/GenBank/DDBJ whole genome shotgun (WGS) entry which is preliminary data.</text>
</comment>
<gene>
    <name evidence="2" type="ORF">IB647_03570</name>
</gene>
<proteinExistence type="predicted"/>
<dbReference type="Proteomes" id="UP000701999">
    <property type="component" value="Unassembled WGS sequence"/>
</dbReference>
<evidence type="ECO:0000256" key="1">
    <source>
        <dbReference type="SAM" id="Phobius"/>
    </source>
</evidence>
<dbReference type="EMBL" id="JACVKN010000086">
    <property type="protein sequence ID" value="MBK2064835.1"/>
    <property type="molecule type" value="Genomic_DNA"/>
</dbReference>
<keyword evidence="1" id="KW-0472">Membrane</keyword>
<organism evidence="2 3">
    <name type="scientific">Francisella noatunensis</name>
    <dbReference type="NCBI Taxonomy" id="657445"/>
    <lineage>
        <taxon>Bacteria</taxon>
        <taxon>Pseudomonadati</taxon>
        <taxon>Pseudomonadota</taxon>
        <taxon>Gammaproteobacteria</taxon>
        <taxon>Thiotrichales</taxon>
        <taxon>Francisellaceae</taxon>
        <taxon>Francisella</taxon>
    </lineage>
</organism>